<protein>
    <submittedName>
        <fullName evidence="3">Disease resistance protein RPP1</fullName>
    </submittedName>
</protein>
<dbReference type="SUPFAM" id="SSF52058">
    <property type="entry name" value="L domain-like"/>
    <property type="match status" value="1"/>
</dbReference>
<evidence type="ECO:0000313" key="3">
    <source>
        <dbReference type="EMBL" id="RDX87100.1"/>
    </source>
</evidence>
<evidence type="ECO:0000256" key="2">
    <source>
        <dbReference type="ARBA" id="ARBA00022737"/>
    </source>
</evidence>
<evidence type="ECO:0000313" key="4">
    <source>
        <dbReference type="Proteomes" id="UP000257109"/>
    </source>
</evidence>
<dbReference type="OrthoDB" id="1434579at2759"/>
<accession>A0A371G970</accession>
<dbReference type="Pfam" id="PF07725">
    <property type="entry name" value="LRR_3"/>
    <property type="match status" value="1"/>
</dbReference>
<dbReference type="PANTHER" id="PTHR11017">
    <property type="entry name" value="LEUCINE-RICH REPEAT-CONTAINING PROTEIN"/>
    <property type="match status" value="1"/>
</dbReference>
<reference evidence="3" key="1">
    <citation type="submission" date="2018-05" db="EMBL/GenBank/DDBJ databases">
        <title>Draft genome of Mucuna pruriens seed.</title>
        <authorList>
            <person name="Nnadi N.E."/>
            <person name="Vos R."/>
            <person name="Hasami M.H."/>
            <person name="Devisetty U.K."/>
            <person name="Aguiy J.C."/>
        </authorList>
    </citation>
    <scope>NUCLEOTIDE SEQUENCE [LARGE SCALE GENOMIC DNA]</scope>
    <source>
        <strain evidence="3">JCA_2017</strain>
    </source>
</reference>
<organism evidence="3 4">
    <name type="scientific">Mucuna pruriens</name>
    <name type="common">Velvet bean</name>
    <name type="synonym">Dolichos pruriens</name>
    <dbReference type="NCBI Taxonomy" id="157652"/>
    <lineage>
        <taxon>Eukaryota</taxon>
        <taxon>Viridiplantae</taxon>
        <taxon>Streptophyta</taxon>
        <taxon>Embryophyta</taxon>
        <taxon>Tracheophyta</taxon>
        <taxon>Spermatophyta</taxon>
        <taxon>Magnoliopsida</taxon>
        <taxon>eudicotyledons</taxon>
        <taxon>Gunneridae</taxon>
        <taxon>Pentapetalae</taxon>
        <taxon>rosids</taxon>
        <taxon>fabids</taxon>
        <taxon>Fabales</taxon>
        <taxon>Fabaceae</taxon>
        <taxon>Papilionoideae</taxon>
        <taxon>50 kb inversion clade</taxon>
        <taxon>NPAAA clade</taxon>
        <taxon>indigoferoid/millettioid clade</taxon>
        <taxon>Phaseoleae</taxon>
        <taxon>Mucuna</taxon>
    </lineage>
</organism>
<dbReference type="InterPro" id="IPR044974">
    <property type="entry name" value="Disease_R_plants"/>
</dbReference>
<dbReference type="Proteomes" id="UP000257109">
    <property type="component" value="Unassembled WGS sequence"/>
</dbReference>
<evidence type="ECO:0000256" key="1">
    <source>
        <dbReference type="ARBA" id="ARBA00022614"/>
    </source>
</evidence>
<feature type="non-terminal residue" evidence="3">
    <location>
        <position position="174"/>
    </location>
</feature>
<keyword evidence="4" id="KW-1185">Reference proteome</keyword>
<dbReference type="EMBL" id="QJKJ01006334">
    <property type="protein sequence ID" value="RDX87100.1"/>
    <property type="molecule type" value="Genomic_DNA"/>
</dbReference>
<dbReference type="Gene3D" id="3.80.10.10">
    <property type="entry name" value="Ribonuclease Inhibitor"/>
    <property type="match status" value="1"/>
</dbReference>
<keyword evidence="1" id="KW-0433">Leucine-rich repeat</keyword>
<dbReference type="AlphaFoldDB" id="A0A371G970"/>
<name>A0A371G970_MUCPR</name>
<dbReference type="InterPro" id="IPR032675">
    <property type="entry name" value="LRR_dom_sf"/>
</dbReference>
<sequence length="174" mass="20149">MIKNKEAKILEAIVIEYCPNEFLETTMRVEALSKMNHLKLLVLKNVNFSGSLSYLSNELRYLCWYEYPFTCLPSSFHPDKLVELILRCSNIKQLWEGTKDLPNLIFLDLSYSKNLIEISDLKGVPRLKKLYLKECVNIVRIDSSIGNLRELASLNLKNCKNLVFDVNIIFGLKD</sequence>
<proteinExistence type="predicted"/>
<keyword evidence="2" id="KW-0677">Repeat</keyword>
<gene>
    <name evidence="3" type="primary">RPP1</name>
    <name evidence="3" type="ORF">CR513_31470</name>
</gene>
<dbReference type="PANTHER" id="PTHR11017:SF259">
    <property type="entry name" value="ADP-RIBOSYL CYCLASE_CYCLIC ADP-RIBOSE HYDROLASE"/>
    <property type="match status" value="1"/>
</dbReference>
<dbReference type="GO" id="GO:0006952">
    <property type="term" value="P:defense response"/>
    <property type="evidence" value="ECO:0007669"/>
    <property type="project" value="InterPro"/>
</dbReference>
<dbReference type="InterPro" id="IPR011713">
    <property type="entry name" value="Leu-rich_rpt_3"/>
</dbReference>
<comment type="caution">
    <text evidence="3">The sequence shown here is derived from an EMBL/GenBank/DDBJ whole genome shotgun (WGS) entry which is preliminary data.</text>
</comment>